<dbReference type="RefSeq" id="WP_074879198.1">
    <property type="nucleotide sequence ID" value="NZ_CP018319.1"/>
</dbReference>
<gene>
    <name evidence="1" type="ORF">SAMN04490185_5469</name>
</gene>
<evidence type="ECO:0000313" key="2">
    <source>
        <dbReference type="Proteomes" id="UP000183114"/>
    </source>
</evidence>
<reference evidence="1 2" key="1">
    <citation type="submission" date="2016-10" db="EMBL/GenBank/DDBJ databases">
        <authorList>
            <person name="de Groot N.N."/>
        </authorList>
    </citation>
    <scope>NUCLEOTIDE SEQUENCE [LARGE SCALE GENOMIC DNA]</scope>
    <source>
        <strain evidence="1 2">BS3655</strain>
    </source>
</reference>
<dbReference type="Proteomes" id="UP000183114">
    <property type="component" value="Unassembled WGS sequence"/>
</dbReference>
<dbReference type="KEGG" id="pfk:PFAS1_04225"/>
<dbReference type="AlphaFoldDB" id="A0A1H5HY84"/>
<protein>
    <submittedName>
        <fullName evidence="1">Uncharacterized protein</fullName>
    </submittedName>
</protein>
<sequence length="77" mass="8534">MNSTLLLSNAIALAILLGFHFAPESGGEPVAQRIPHYLQVQRTPQLAAMSDQRSFISQDVRQEDILLPAKSSERLVF</sequence>
<evidence type="ECO:0000313" key="1">
    <source>
        <dbReference type="EMBL" id="SEE32774.1"/>
    </source>
</evidence>
<dbReference type="EMBL" id="FNTF01000002">
    <property type="protein sequence ID" value="SEE32774.1"/>
    <property type="molecule type" value="Genomic_DNA"/>
</dbReference>
<proteinExistence type="predicted"/>
<dbReference type="OrthoDB" id="9795150at2"/>
<organism evidence="1 2">
    <name type="scientific">Pseudomonas frederiksbergensis</name>
    <dbReference type="NCBI Taxonomy" id="104087"/>
    <lineage>
        <taxon>Bacteria</taxon>
        <taxon>Pseudomonadati</taxon>
        <taxon>Pseudomonadota</taxon>
        <taxon>Gammaproteobacteria</taxon>
        <taxon>Pseudomonadales</taxon>
        <taxon>Pseudomonadaceae</taxon>
        <taxon>Pseudomonas</taxon>
    </lineage>
</organism>
<name>A0A1H5HY84_9PSED</name>
<accession>A0A1H5HY84</accession>